<evidence type="ECO:0000256" key="2">
    <source>
        <dbReference type="ARBA" id="ARBA00022475"/>
    </source>
</evidence>
<dbReference type="Gene3D" id="1.20.1740.10">
    <property type="entry name" value="Amino acid/polyamine transporter I"/>
    <property type="match status" value="1"/>
</dbReference>
<reference evidence="8 9" key="1">
    <citation type="submission" date="2020-08" db="EMBL/GenBank/DDBJ databases">
        <title>Genomic Encyclopedia of Type Strains, Phase IV (KMG-V): Genome sequencing to study the core and pangenomes of soil and plant-associated prokaryotes.</title>
        <authorList>
            <person name="Whitman W."/>
        </authorList>
    </citation>
    <scope>NUCLEOTIDE SEQUENCE [LARGE SCALE GENOMIC DNA]</scope>
    <source>
        <strain evidence="8 9">M8UP14</strain>
    </source>
</reference>
<dbReference type="RefSeq" id="WP_246408552.1">
    <property type="nucleotide sequence ID" value="NZ_JACHIP010000001.1"/>
</dbReference>
<dbReference type="InterPro" id="IPR002293">
    <property type="entry name" value="AA/rel_permease1"/>
</dbReference>
<comment type="caution">
    <text evidence="8">The sequence shown here is derived from an EMBL/GenBank/DDBJ whole genome shotgun (WGS) entry which is preliminary data.</text>
</comment>
<evidence type="ECO:0000313" key="8">
    <source>
        <dbReference type="EMBL" id="MBB5055541.1"/>
    </source>
</evidence>
<dbReference type="PANTHER" id="PTHR42770:SF7">
    <property type="entry name" value="MEMBRANE PROTEIN"/>
    <property type="match status" value="1"/>
</dbReference>
<dbReference type="InterPro" id="IPR050367">
    <property type="entry name" value="APC_superfamily"/>
</dbReference>
<dbReference type="AlphaFoldDB" id="A0A7W7ZA36"/>
<name>A0A7W7ZA36_9BACT</name>
<feature type="transmembrane region" description="Helical" evidence="7">
    <location>
        <begin position="203"/>
        <end position="223"/>
    </location>
</feature>
<dbReference type="Pfam" id="PF13520">
    <property type="entry name" value="AA_permease_2"/>
    <property type="match status" value="1"/>
</dbReference>
<evidence type="ECO:0000256" key="3">
    <source>
        <dbReference type="ARBA" id="ARBA00022692"/>
    </source>
</evidence>
<feature type="compositionally biased region" description="Acidic residues" evidence="6">
    <location>
        <begin position="792"/>
        <end position="805"/>
    </location>
</feature>
<sequence length="815" mass="89814">MKTSPPAPQNSSQTVNRPPSGRIRLVVASSVMLTFISFWRAAAIVLNDLGSSAFYAGGIAEEAVGKSAPWFILGVMLFSFAVRAVYVESCSMFTRGGVYRIVKEALGGTFAKLSVSALMFDYILTGPISGVSAGQYIVGLLNELFRLGSDHRWLHGAFTHASGAARQFPTDGTSAVFALIVTIYFWWQNIKGIEESSDKALKVMKITTVMVVILLSWGFFTVLRNHSPLPPLPIPSNLQFSNDALGFLKNTSFAKTLGLFGVIMAFGHSVLAMSGEESLAQVNREIEHPKLKNLKRAAIVIAIYSFIFTGIGSLLAVMIIPDGVRVSVYRDNLIAGMAMFMVGPLAARIAFRIFVVIVGFLILGGAVNTAIVGSTGVLMRVAEDGVLSDWFRKPQHKFGTSYRIVNLVVVLQLFTILVTRGNVIMLGEAYAFGVIWSFTFNSLAMLVLRFKYHGERGWKVPVNIKVGKTEIPLGLLSVFLVLLTTAIVNLFTKSVATVSGILFAATFFVIFSLSERDNKRRHDATARQMKEHFQLEHRDDIGTEALDIRPGSVIVSMRDASAPFALKWALSRTNTDEQDLVVLAARMMGAGGPDYLSPDDQLFSEHEQMLFTKAVSVAESFGKHISLLVVPAGDIFAALVQTAQSLDAGAVVCGLSSKLTAQEQAYHTGQAWEQLPEPKRQFTFYVVRPEGEATSFHIGPHAPAIEQREVQVVHRIWLSLRKSPEMHDLHHSDVITYALSRMAKEFSRDREGTLRDLRRSIEEHSRFQRLGDPRFEIFDKRSEHLIEAVDENDESIEEGDVDDIESAAIIPGSKE</sequence>
<evidence type="ECO:0000256" key="1">
    <source>
        <dbReference type="ARBA" id="ARBA00004651"/>
    </source>
</evidence>
<evidence type="ECO:0000256" key="4">
    <source>
        <dbReference type="ARBA" id="ARBA00022989"/>
    </source>
</evidence>
<feature type="region of interest" description="Disordered" evidence="6">
    <location>
        <begin position="792"/>
        <end position="815"/>
    </location>
</feature>
<keyword evidence="2" id="KW-1003">Cell membrane</keyword>
<feature type="transmembrane region" description="Helical" evidence="7">
    <location>
        <begin position="25"/>
        <end position="47"/>
    </location>
</feature>
<evidence type="ECO:0000256" key="6">
    <source>
        <dbReference type="SAM" id="MobiDB-lite"/>
    </source>
</evidence>
<feature type="transmembrane region" description="Helical" evidence="7">
    <location>
        <begin position="494"/>
        <end position="513"/>
    </location>
</feature>
<evidence type="ECO:0000256" key="7">
    <source>
        <dbReference type="SAM" id="Phobius"/>
    </source>
</evidence>
<feature type="transmembrane region" description="Helical" evidence="7">
    <location>
        <begin position="257"/>
        <end position="276"/>
    </location>
</feature>
<comment type="subcellular location">
    <subcellularLocation>
        <location evidence="1">Cell membrane</location>
        <topology evidence="1">Multi-pass membrane protein</topology>
    </subcellularLocation>
</comment>
<dbReference type="GO" id="GO:0005886">
    <property type="term" value="C:plasma membrane"/>
    <property type="evidence" value="ECO:0007669"/>
    <property type="project" value="UniProtKB-SubCell"/>
</dbReference>
<keyword evidence="5 7" id="KW-0472">Membrane</keyword>
<dbReference type="GO" id="GO:0022857">
    <property type="term" value="F:transmembrane transporter activity"/>
    <property type="evidence" value="ECO:0007669"/>
    <property type="project" value="InterPro"/>
</dbReference>
<feature type="transmembrane region" description="Helical" evidence="7">
    <location>
        <begin position="349"/>
        <end position="379"/>
    </location>
</feature>
<keyword evidence="4 7" id="KW-1133">Transmembrane helix</keyword>
<protein>
    <submittedName>
        <fullName evidence="8">Amino acid transporter</fullName>
    </submittedName>
</protein>
<feature type="transmembrane region" description="Helical" evidence="7">
    <location>
        <begin position="430"/>
        <end position="450"/>
    </location>
</feature>
<keyword evidence="3 7" id="KW-0812">Transmembrane</keyword>
<organism evidence="8 9">
    <name type="scientific">Granulicella aggregans</name>
    <dbReference type="NCBI Taxonomy" id="474949"/>
    <lineage>
        <taxon>Bacteria</taxon>
        <taxon>Pseudomonadati</taxon>
        <taxon>Acidobacteriota</taxon>
        <taxon>Terriglobia</taxon>
        <taxon>Terriglobales</taxon>
        <taxon>Acidobacteriaceae</taxon>
        <taxon>Granulicella</taxon>
    </lineage>
</organism>
<feature type="transmembrane region" description="Helical" evidence="7">
    <location>
        <begin position="400"/>
        <end position="418"/>
    </location>
</feature>
<gene>
    <name evidence="8" type="ORF">HDF16_000210</name>
</gene>
<proteinExistence type="predicted"/>
<feature type="transmembrane region" description="Helical" evidence="7">
    <location>
        <begin position="471"/>
        <end position="488"/>
    </location>
</feature>
<dbReference type="Proteomes" id="UP000540989">
    <property type="component" value="Unassembled WGS sequence"/>
</dbReference>
<feature type="transmembrane region" description="Helical" evidence="7">
    <location>
        <begin position="297"/>
        <end position="320"/>
    </location>
</feature>
<keyword evidence="9" id="KW-1185">Reference proteome</keyword>
<dbReference type="EMBL" id="JACHIP010000001">
    <property type="protein sequence ID" value="MBB5055541.1"/>
    <property type="molecule type" value="Genomic_DNA"/>
</dbReference>
<evidence type="ECO:0000313" key="9">
    <source>
        <dbReference type="Proteomes" id="UP000540989"/>
    </source>
</evidence>
<feature type="transmembrane region" description="Helical" evidence="7">
    <location>
        <begin position="67"/>
        <end position="86"/>
    </location>
</feature>
<accession>A0A7W7ZA36</accession>
<evidence type="ECO:0000256" key="5">
    <source>
        <dbReference type="ARBA" id="ARBA00023136"/>
    </source>
</evidence>
<dbReference type="PANTHER" id="PTHR42770">
    <property type="entry name" value="AMINO ACID TRANSPORTER-RELATED"/>
    <property type="match status" value="1"/>
</dbReference>